<evidence type="ECO:0000256" key="1">
    <source>
        <dbReference type="SAM" id="MobiDB-lite"/>
    </source>
</evidence>
<reference evidence="2" key="1">
    <citation type="submission" date="2021-05" db="EMBL/GenBank/DDBJ databases">
        <authorList>
            <person name="Alioto T."/>
            <person name="Alioto T."/>
            <person name="Gomez Garrido J."/>
        </authorList>
    </citation>
    <scope>NUCLEOTIDE SEQUENCE</scope>
</reference>
<protein>
    <submittedName>
        <fullName evidence="2">(northern house mosquito) hypothetical protein</fullName>
    </submittedName>
</protein>
<dbReference type="EMBL" id="HBUE01130216">
    <property type="protein sequence ID" value="CAG6496071.1"/>
    <property type="molecule type" value="Transcribed_RNA"/>
</dbReference>
<dbReference type="EMBL" id="HBUE01130209">
    <property type="protein sequence ID" value="CAG6496058.1"/>
    <property type="molecule type" value="Transcribed_RNA"/>
</dbReference>
<organism evidence="2">
    <name type="scientific">Culex pipiens</name>
    <name type="common">House mosquito</name>
    <dbReference type="NCBI Taxonomy" id="7175"/>
    <lineage>
        <taxon>Eukaryota</taxon>
        <taxon>Metazoa</taxon>
        <taxon>Ecdysozoa</taxon>
        <taxon>Arthropoda</taxon>
        <taxon>Hexapoda</taxon>
        <taxon>Insecta</taxon>
        <taxon>Pterygota</taxon>
        <taxon>Neoptera</taxon>
        <taxon>Endopterygota</taxon>
        <taxon>Diptera</taxon>
        <taxon>Nematocera</taxon>
        <taxon>Culicoidea</taxon>
        <taxon>Culicidae</taxon>
        <taxon>Culicinae</taxon>
        <taxon>Culicini</taxon>
        <taxon>Culex</taxon>
        <taxon>Culex</taxon>
    </lineage>
</organism>
<feature type="compositionally biased region" description="Low complexity" evidence="1">
    <location>
        <begin position="13"/>
        <end position="32"/>
    </location>
</feature>
<feature type="region of interest" description="Disordered" evidence="1">
    <location>
        <begin position="1"/>
        <end position="32"/>
    </location>
</feature>
<proteinExistence type="predicted"/>
<evidence type="ECO:0000313" key="2">
    <source>
        <dbReference type="EMBL" id="CAG6496058.1"/>
    </source>
</evidence>
<name>A0A8D8CLP9_CULPI</name>
<dbReference type="AlphaFoldDB" id="A0A8D8CLP9"/>
<accession>A0A8D8CLP9</accession>
<sequence>MITATRGSRWAMRSSGTSTWARTSRSSSSGRTGRCIRNGCTVSIIIWRVTSLKRQKTSCSTSWFGCTSQTGSGPSSTNRSRKTSSEMVMKNPIVDAKHWMMTRTTATRSWCSCWCLTPK</sequence>